<evidence type="ECO:0000313" key="2">
    <source>
        <dbReference type="Proteomes" id="UP000177579"/>
    </source>
</evidence>
<name>A0A1F5TR19_9BACT</name>
<gene>
    <name evidence="1" type="ORF">A2531_00350</name>
</gene>
<sequence length="97" mass="11308">MKDKIIKSLQIILNSEKIDTESREFIEDIISGRGKDLDFEKMTISCYVEARKDNLKPLGFVWKNKKGYNVCVSPEQLIQLLDDFDFISFKVNLISFL</sequence>
<dbReference type="EMBL" id="MFGO01000011">
    <property type="protein sequence ID" value="OGF41298.1"/>
    <property type="molecule type" value="Genomic_DNA"/>
</dbReference>
<dbReference type="Proteomes" id="UP000177579">
    <property type="component" value="Unassembled WGS sequence"/>
</dbReference>
<proteinExistence type="predicted"/>
<organism evidence="1 2">
    <name type="scientific">Candidatus Falkowbacteria bacterium RIFOXYD2_FULL_34_120</name>
    <dbReference type="NCBI Taxonomy" id="1798007"/>
    <lineage>
        <taxon>Bacteria</taxon>
        <taxon>Candidatus Falkowiibacteriota</taxon>
    </lineage>
</organism>
<evidence type="ECO:0000313" key="1">
    <source>
        <dbReference type="EMBL" id="OGF41298.1"/>
    </source>
</evidence>
<protein>
    <submittedName>
        <fullName evidence="1">Uncharacterized protein</fullName>
    </submittedName>
</protein>
<reference evidence="1 2" key="1">
    <citation type="journal article" date="2016" name="Nat. Commun.">
        <title>Thousands of microbial genomes shed light on interconnected biogeochemical processes in an aquifer system.</title>
        <authorList>
            <person name="Anantharaman K."/>
            <person name="Brown C.T."/>
            <person name="Hug L.A."/>
            <person name="Sharon I."/>
            <person name="Castelle C.J."/>
            <person name="Probst A.J."/>
            <person name="Thomas B.C."/>
            <person name="Singh A."/>
            <person name="Wilkins M.J."/>
            <person name="Karaoz U."/>
            <person name="Brodie E.L."/>
            <person name="Williams K.H."/>
            <person name="Hubbard S.S."/>
            <person name="Banfield J.F."/>
        </authorList>
    </citation>
    <scope>NUCLEOTIDE SEQUENCE [LARGE SCALE GENOMIC DNA]</scope>
</reference>
<dbReference type="AlphaFoldDB" id="A0A1F5TR19"/>
<comment type="caution">
    <text evidence="1">The sequence shown here is derived from an EMBL/GenBank/DDBJ whole genome shotgun (WGS) entry which is preliminary data.</text>
</comment>
<accession>A0A1F5TR19</accession>